<dbReference type="Proteomes" id="UP000009315">
    <property type="component" value="Unassembled WGS sequence"/>
</dbReference>
<protein>
    <submittedName>
        <fullName evidence="3">Sulfide dehydrogenase (Flavoprotein) subunit SudA</fullName>
        <ecNumber evidence="3">1.8.1.-</ecNumber>
    </submittedName>
</protein>
<gene>
    <name evidence="3" type="ORF">DESHY_60092</name>
</gene>
<dbReference type="Pfam" id="PF07992">
    <property type="entry name" value="Pyr_redox_2"/>
    <property type="match status" value="1"/>
</dbReference>
<dbReference type="InterPro" id="IPR006004">
    <property type="entry name" value="SudA-like"/>
</dbReference>
<feature type="domain" description="FAD/NAD(P)-binding" evidence="1">
    <location>
        <begin position="157"/>
        <end position="465"/>
    </location>
</feature>
<evidence type="ECO:0000259" key="1">
    <source>
        <dbReference type="Pfam" id="PF07992"/>
    </source>
</evidence>
<dbReference type="PRINTS" id="PR00411">
    <property type="entry name" value="PNDRDTASEI"/>
</dbReference>
<dbReference type="NCBIfam" id="TIGR01316">
    <property type="entry name" value="gltA"/>
    <property type="match status" value="1"/>
</dbReference>
<comment type="caution">
    <text evidence="3">The sequence shown here is derived from an EMBL/GenBank/DDBJ whole genome shotgun (WGS) entry which is preliminary data.</text>
</comment>
<dbReference type="GO" id="GO:0016491">
    <property type="term" value="F:oxidoreductase activity"/>
    <property type="evidence" value="ECO:0007669"/>
    <property type="project" value="UniProtKB-KW"/>
</dbReference>
<sequence>MPLTGPVAAVAEEVNAMAKQIIPQKHAMPQQDPLVRSKNFAEVALGYDEELAVAEAERCLNCKKPLCKQGCPVGVDIPEFIALVKERKFAEAARVIKRTNALPAVCGRVCPQEHQCEKYCVVGKKHEPVAIGRLERFVGDYVMNMETEIEKAAPTGYQVAIVGSGPAGLACAADLARWGHSVTVFEALHTPGGVLMYGIPEFRLPKRIVQLEIENLKKMGVKIETNAVIGQIASLDELLNEEGFDAVFLGTGAGTPYFMNLPGENLNGVYSANEFLTRANLMKAYRFPQSATPIKVGKKVAVLGGGNVAMDAARTALRLGAEEVYIVYRRSRAELPARLEEIEHAEEEGVKFLFLTNPTRYIGNQEGWLTGLTCIKMELGEPDASGRRKPVPVDGSEFLLPVDVAIVAIGQGPNPLITKTTPDLATNRRGNILADETGKTSKEGVYAGGDVVTGAATVIKAMGAGRAAARSIHDYLMSKGPQKN</sequence>
<dbReference type="Gene3D" id="1.10.1060.10">
    <property type="entry name" value="Alpha-helical ferredoxin"/>
    <property type="match status" value="1"/>
</dbReference>
<evidence type="ECO:0000313" key="3">
    <source>
        <dbReference type="EMBL" id="CCO08920.1"/>
    </source>
</evidence>
<dbReference type="STRING" id="1121428.DESHY_60092"/>
<dbReference type="Pfam" id="PF14691">
    <property type="entry name" value="Fer4_20"/>
    <property type="match status" value="1"/>
</dbReference>
<dbReference type="Gene3D" id="3.40.50.720">
    <property type="entry name" value="NAD(P)-binding Rossmann-like Domain"/>
    <property type="match status" value="1"/>
</dbReference>
<dbReference type="PANTHER" id="PTHR42783">
    <property type="entry name" value="GLUTAMATE SYNTHASE [NADPH] SMALL CHAIN"/>
    <property type="match status" value="1"/>
</dbReference>
<dbReference type="PRINTS" id="PR00368">
    <property type="entry name" value="FADPNR"/>
</dbReference>
<dbReference type="Gene3D" id="3.50.50.60">
    <property type="entry name" value="FAD/NAD(P)-binding domain"/>
    <property type="match status" value="2"/>
</dbReference>
<dbReference type="InterPro" id="IPR028261">
    <property type="entry name" value="DPD_II"/>
</dbReference>
<dbReference type="EC" id="1.8.1.-" evidence="3"/>
<dbReference type="InterPro" id="IPR023753">
    <property type="entry name" value="FAD/NAD-binding_dom"/>
</dbReference>
<reference evidence="3 4" key="1">
    <citation type="journal article" date="2013" name="Genome Announc.">
        <title>Genome Sequence of the Sulfate-Reducing Bacterium Desulfotomaculum hydrothermale Lam5(T).</title>
        <authorList>
            <person name="Amin O."/>
            <person name="Fardeau M.L."/>
            <person name="Valette O."/>
            <person name="Hirschler-Rea A."/>
            <person name="Barbe V."/>
            <person name="Medigue C."/>
            <person name="Vacherie B."/>
            <person name="Ollivier B."/>
            <person name="Bertin P.N."/>
            <person name="Dolla A."/>
        </authorList>
    </citation>
    <scope>NUCLEOTIDE SEQUENCE [LARGE SCALE GENOMIC DNA]</scope>
    <source>
        <strain evidence="4">Lam5 / DSM 18033</strain>
    </source>
</reference>
<dbReference type="PANTHER" id="PTHR42783:SF3">
    <property type="entry name" value="GLUTAMATE SYNTHASE [NADPH] SMALL CHAIN-RELATED"/>
    <property type="match status" value="1"/>
</dbReference>
<evidence type="ECO:0000313" key="4">
    <source>
        <dbReference type="Proteomes" id="UP000009315"/>
    </source>
</evidence>
<keyword evidence="3" id="KW-0560">Oxidoreductase</keyword>
<dbReference type="InterPro" id="IPR036188">
    <property type="entry name" value="FAD/NAD-bd_sf"/>
</dbReference>
<organism evidence="3 4">
    <name type="scientific">Desulforamulus hydrothermalis Lam5 = DSM 18033</name>
    <dbReference type="NCBI Taxonomy" id="1121428"/>
    <lineage>
        <taxon>Bacteria</taxon>
        <taxon>Bacillati</taxon>
        <taxon>Bacillota</taxon>
        <taxon>Clostridia</taxon>
        <taxon>Eubacteriales</taxon>
        <taxon>Peptococcaceae</taxon>
        <taxon>Desulforamulus</taxon>
    </lineage>
</organism>
<dbReference type="SUPFAM" id="SSF51971">
    <property type="entry name" value="Nucleotide-binding domain"/>
    <property type="match status" value="1"/>
</dbReference>
<name>K8E0F6_9FIRM</name>
<dbReference type="AlphaFoldDB" id="K8E0F6"/>
<feature type="domain" description="Dihydroprymidine dehydrogenase" evidence="2">
    <location>
        <begin position="36"/>
        <end position="146"/>
    </location>
</feature>
<dbReference type="SUPFAM" id="SSF46548">
    <property type="entry name" value="alpha-helical ferredoxin"/>
    <property type="match status" value="1"/>
</dbReference>
<accession>K8E0F6</accession>
<keyword evidence="4" id="KW-1185">Reference proteome</keyword>
<dbReference type="EMBL" id="CAOS01000013">
    <property type="protein sequence ID" value="CCO08920.1"/>
    <property type="molecule type" value="Genomic_DNA"/>
</dbReference>
<proteinExistence type="predicted"/>
<dbReference type="eggNOG" id="COG0493">
    <property type="taxonomic scope" value="Bacteria"/>
</dbReference>
<dbReference type="InterPro" id="IPR009051">
    <property type="entry name" value="Helical_ferredxn"/>
</dbReference>
<evidence type="ECO:0000259" key="2">
    <source>
        <dbReference type="Pfam" id="PF14691"/>
    </source>
</evidence>
<dbReference type="GO" id="GO:0051536">
    <property type="term" value="F:iron-sulfur cluster binding"/>
    <property type="evidence" value="ECO:0007669"/>
    <property type="project" value="InterPro"/>
</dbReference>